<feature type="chain" id="PRO_5023092626" evidence="3">
    <location>
        <begin position="21"/>
        <end position="83"/>
    </location>
</feature>
<proteinExistence type="predicted"/>
<keyword evidence="2" id="KW-1133">Transmembrane helix</keyword>
<dbReference type="RefSeq" id="WP_149109135.1">
    <property type="nucleotide sequence ID" value="NZ_CP042425.1"/>
</dbReference>
<reference evidence="5" key="1">
    <citation type="submission" date="2019-08" db="EMBL/GenBank/DDBJ databases">
        <title>Limnoglobus roseus gen. nov., sp. nov., a novel freshwater planctomycete with a giant genome from the family Gemmataceae.</title>
        <authorList>
            <person name="Kulichevskaya I.S."/>
            <person name="Naumoff D.G."/>
            <person name="Miroshnikov K."/>
            <person name="Ivanova A."/>
            <person name="Philippov D.A."/>
            <person name="Hakobyan A."/>
            <person name="Rijpstra I.C."/>
            <person name="Sinninghe Damste J.S."/>
            <person name="Liesack W."/>
            <person name="Dedysh S.N."/>
        </authorList>
    </citation>
    <scope>NUCLEOTIDE SEQUENCE [LARGE SCALE GENOMIC DNA]</scope>
    <source>
        <strain evidence="5">PX52</strain>
    </source>
</reference>
<evidence type="ECO:0000256" key="1">
    <source>
        <dbReference type="SAM" id="MobiDB-lite"/>
    </source>
</evidence>
<keyword evidence="5" id="KW-1185">Reference proteome</keyword>
<feature type="signal peptide" evidence="3">
    <location>
        <begin position="1"/>
        <end position="20"/>
    </location>
</feature>
<evidence type="ECO:0000313" key="5">
    <source>
        <dbReference type="Proteomes" id="UP000324974"/>
    </source>
</evidence>
<keyword evidence="2" id="KW-0812">Transmembrane</keyword>
<feature type="transmembrane region" description="Helical" evidence="2">
    <location>
        <begin position="58"/>
        <end position="77"/>
    </location>
</feature>
<evidence type="ECO:0000313" key="4">
    <source>
        <dbReference type="EMBL" id="QEL14227.1"/>
    </source>
</evidence>
<evidence type="ECO:0000256" key="3">
    <source>
        <dbReference type="SAM" id="SignalP"/>
    </source>
</evidence>
<feature type="region of interest" description="Disordered" evidence="1">
    <location>
        <begin position="32"/>
        <end position="52"/>
    </location>
</feature>
<dbReference type="AlphaFoldDB" id="A0A5C1A7M8"/>
<dbReference type="Proteomes" id="UP000324974">
    <property type="component" value="Chromosome"/>
</dbReference>
<dbReference type="EMBL" id="CP042425">
    <property type="protein sequence ID" value="QEL14227.1"/>
    <property type="molecule type" value="Genomic_DNA"/>
</dbReference>
<keyword evidence="2" id="KW-0472">Membrane</keyword>
<accession>A0A5C1A7M8</accession>
<sequence length="83" mass="8926">MRRLLLTAILSFAAATPASACLNDATLKGSEREFRSQYQTTPPAPTATPDTSGYSREILFRGLGGTVLIVGAMVLLWRRSPSV</sequence>
<evidence type="ECO:0000256" key="2">
    <source>
        <dbReference type="SAM" id="Phobius"/>
    </source>
</evidence>
<protein>
    <submittedName>
        <fullName evidence="4">Uncharacterized protein</fullName>
    </submittedName>
</protein>
<keyword evidence="3" id="KW-0732">Signal</keyword>
<dbReference type="KEGG" id="lrs:PX52LOC_01097"/>
<name>A0A5C1A7M8_9BACT</name>
<organism evidence="4 5">
    <name type="scientific">Limnoglobus roseus</name>
    <dbReference type="NCBI Taxonomy" id="2598579"/>
    <lineage>
        <taxon>Bacteria</taxon>
        <taxon>Pseudomonadati</taxon>
        <taxon>Planctomycetota</taxon>
        <taxon>Planctomycetia</taxon>
        <taxon>Gemmatales</taxon>
        <taxon>Gemmataceae</taxon>
        <taxon>Limnoglobus</taxon>
    </lineage>
</organism>
<gene>
    <name evidence="4" type="ORF">PX52LOC_01097</name>
</gene>